<evidence type="ECO:0000313" key="9">
    <source>
        <dbReference type="EMBL" id="KAA9393286.1"/>
    </source>
</evidence>
<dbReference type="SUPFAM" id="SSF46894">
    <property type="entry name" value="C-terminal effector domain of the bipartite response regulators"/>
    <property type="match status" value="1"/>
</dbReference>
<name>A0A5J5KWT4_9MICC</name>
<dbReference type="Pfam" id="PF00486">
    <property type="entry name" value="Trans_reg_C"/>
    <property type="match status" value="1"/>
</dbReference>
<keyword evidence="5" id="KW-0804">Transcription</keyword>
<dbReference type="PANTHER" id="PTHR48111:SF1">
    <property type="entry name" value="TWO-COMPONENT RESPONSE REGULATOR ORR33"/>
    <property type="match status" value="1"/>
</dbReference>
<evidence type="ECO:0000256" key="5">
    <source>
        <dbReference type="ARBA" id="ARBA00023163"/>
    </source>
</evidence>
<dbReference type="GO" id="GO:0005829">
    <property type="term" value="C:cytosol"/>
    <property type="evidence" value="ECO:0007669"/>
    <property type="project" value="TreeGrafter"/>
</dbReference>
<feature type="DNA-binding region" description="OmpR/PhoB-type" evidence="6">
    <location>
        <begin position="153"/>
        <end position="251"/>
    </location>
</feature>
<feature type="domain" description="OmpR/PhoB-type" evidence="8">
    <location>
        <begin position="153"/>
        <end position="251"/>
    </location>
</feature>
<evidence type="ECO:0000256" key="1">
    <source>
        <dbReference type="ARBA" id="ARBA00022553"/>
    </source>
</evidence>
<proteinExistence type="predicted"/>
<evidence type="ECO:0000256" key="2">
    <source>
        <dbReference type="ARBA" id="ARBA00023012"/>
    </source>
</evidence>
<dbReference type="AlphaFoldDB" id="A0A5J5KWT4"/>
<comment type="caution">
    <text evidence="9">The sequence shown here is derived from an EMBL/GenBank/DDBJ whole genome shotgun (WGS) entry which is preliminary data.</text>
</comment>
<dbReference type="Proteomes" id="UP000325957">
    <property type="component" value="Unassembled WGS sequence"/>
</dbReference>
<dbReference type="SUPFAM" id="SSF52172">
    <property type="entry name" value="CheY-like"/>
    <property type="match status" value="1"/>
</dbReference>
<organism evidence="9 10">
    <name type="scientific">Kocuria coralli</name>
    <dbReference type="NCBI Taxonomy" id="1461025"/>
    <lineage>
        <taxon>Bacteria</taxon>
        <taxon>Bacillati</taxon>
        <taxon>Actinomycetota</taxon>
        <taxon>Actinomycetes</taxon>
        <taxon>Micrococcales</taxon>
        <taxon>Micrococcaceae</taxon>
        <taxon>Kocuria</taxon>
    </lineage>
</organism>
<evidence type="ECO:0000256" key="6">
    <source>
        <dbReference type="PROSITE-ProRule" id="PRU01091"/>
    </source>
</evidence>
<keyword evidence="1" id="KW-0597">Phosphoprotein</keyword>
<dbReference type="PANTHER" id="PTHR48111">
    <property type="entry name" value="REGULATOR OF RPOS"/>
    <property type="match status" value="1"/>
</dbReference>
<sequence length="263" mass="28593">MNHPPRGGLSQDLRSPQARHRPPAHIPCMRILLVDLMSGPGPAGEAPGWADGTDSVLRVTRPSELSWTCVDVQPDAVVIHVDTAGTYDTLVVRSLRGEHIHTPVSVLAEAADGESVARALDSGADDVVPAPVSVVEMRARLRALIRRPAAWEPDELASGPLAVDLLEHRAQAHGREIGLTPVQFRLLVALMRNAGRTLTRDQLRDSVWDPAARLGSNVVDQAVSGLRTRLDEHGVRHHLRTIRGVGYRLEAPRPGSRRENRAA</sequence>
<keyword evidence="2" id="KW-0902">Two-component regulatory system</keyword>
<gene>
    <name evidence="9" type="ORF">FCK90_12930</name>
</gene>
<dbReference type="Gene3D" id="3.40.50.2300">
    <property type="match status" value="1"/>
</dbReference>
<dbReference type="EMBL" id="SZWF01000022">
    <property type="protein sequence ID" value="KAA9393286.1"/>
    <property type="molecule type" value="Genomic_DNA"/>
</dbReference>
<keyword evidence="4 6" id="KW-0238">DNA-binding</keyword>
<accession>A0A5J5KWT4</accession>
<keyword evidence="10" id="KW-1185">Reference proteome</keyword>
<dbReference type="InterPro" id="IPR001867">
    <property type="entry name" value="OmpR/PhoB-type_DNA-bd"/>
</dbReference>
<evidence type="ECO:0000256" key="7">
    <source>
        <dbReference type="SAM" id="MobiDB-lite"/>
    </source>
</evidence>
<keyword evidence="3" id="KW-0805">Transcription regulation</keyword>
<evidence type="ECO:0000256" key="4">
    <source>
        <dbReference type="ARBA" id="ARBA00023125"/>
    </source>
</evidence>
<dbReference type="Gene3D" id="1.10.10.10">
    <property type="entry name" value="Winged helix-like DNA-binding domain superfamily/Winged helix DNA-binding domain"/>
    <property type="match status" value="1"/>
</dbReference>
<dbReference type="InterPro" id="IPR016032">
    <property type="entry name" value="Sig_transdc_resp-reg_C-effctor"/>
</dbReference>
<protein>
    <submittedName>
        <fullName evidence="9">Response regulator transcription factor</fullName>
    </submittedName>
</protein>
<feature type="region of interest" description="Disordered" evidence="7">
    <location>
        <begin position="1"/>
        <end position="22"/>
    </location>
</feature>
<evidence type="ECO:0000259" key="8">
    <source>
        <dbReference type="PROSITE" id="PS51755"/>
    </source>
</evidence>
<dbReference type="GO" id="GO:0000976">
    <property type="term" value="F:transcription cis-regulatory region binding"/>
    <property type="evidence" value="ECO:0007669"/>
    <property type="project" value="TreeGrafter"/>
</dbReference>
<dbReference type="PROSITE" id="PS51755">
    <property type="entry name" value="OMPR_PHOB"/>
    <property type="match status" value="1"/>
</dbReference>
<dbReference type="CDD" id="cd00383">
    <property type="entry name" value="trans_reg_C"/>
    <property type="match status" value="1"/>
</dbReference>
<dbReference type="OrthoDB" id="9812490at2"/>
<dbReference type="SMART" id="SM00862">
    <property type="entry name" value="Trans_reg_C"/>
    <property type="match status" value="1"/>
</dbReference>
<dbReference type="GO" id="GO:0032993">
    <property type="term" value="C:protein-DNA complex"/>
    <property type="evidence" value="ECO:0007669"/>
    <property type="project" value="TreeGrafter"/>
</dbReference>
<dbReference type="InterPro" id="IPR036388">
    <property type="entry name" value="WH-like_DNA-bd_sf"/>
</dbReference>
<dbReference type="GO" id="GO:0006355">
    <property type="term" value="P:regulation of DNA-templated transcription"/>
    <property type="evidence" value="ECO:0007669"/>
    <property type="project" value="InterPro"/>
</dbReference>
<reference evidence="9 10" key="1">
    <citation type="submission" date="2019-05" db="EMBL/GenBank/DDBJ databases">
        <title>Kocuria coralli sp. nov., a novel actinobacterium isolated from coral reef seawater.</title>
        <authorList>
            <person name="Li J."/>
        </authorList>
    </citation>
    <scope>NUCLEOTIDE SEQUENCE [LARGE SCALE GENOMIC DNA]</scope>
    <source>
        <strain evidence="9 10">SCSIO 13007</strain>
    </source>
</reference>
<evidence type="ECO:0000313" key="10">
    <source>
        <dbReference type="Proteomes" id="UP000325957"/>
    </source>
</evidence>
<evidence type="ECO:0000256" key="3">
    <source>
        <dbReference type="ARBA" id="ARBA00023015"/>
    </source>
</evidence>
<dbReference type="InterPro" id="IPR039420">
    <property type="entry name" value="WalR-like"/>
</dbReference>
<dbReference type="InterPro" id="IPR011006">
    <property type="entry name" value="CheY-like_superfamily"/>
</dbReference>
<dbReference type="GO" id="GO:0000156">
    <property type="term" value="F:phosphorelay response regulator activity"/>
    <property type="evidence" value="ECO:0007669"/>
    <property type="project" value="TreeGrafter"/>
</dbReference>